<gene>
    <name evidence="2" type="ORF">BVRB_1g022830</name>
</gene>
<dbReference type="Gramene" id="KMS99556">
    <property type="protein sequence ID" value="KMS99556"/>
    <property type="gene ID" value="BVRB_1g022830"/>
</dbReference>
<proteinExistence type="predicted"/>
<keyword evidence="3" id="KW-1185">Reference proteome</keyword>
<dbReference type="Proteomes" id="UP000035740">
    <property type="component" value="Unassembled WGS sequence"/>
</dbReference>
<name>A0A0J8BF52_BETVV</name>
<feature type="compositionally biased region" description="Basic residues" evidence="1">
    <location>
        <begin position="9"/>
        <end position="22"/>
    </location>
</feature>
<reference evidence="2 3" key="1">
    <citation type="journal article" date="2014" name="Nature">
        <title>The genome of the recently domesticated crop plant sugar beet (Beta vulgaris).</title>
        <authorList>
            <person name="Dohm J.C."/>
            <person name="Minoche A.E."/>
            <person name="Holtgrawe D."/>
            <person name="Capella-Gutierrez S."/>
            <person name="Zakrzewski F."/>
            <person name="Tafer H."/>
            <person name="Rupp O."/>
            <person name="Sorensen T.R."/>
            <person name="Stracke R."/>
            <person name="Reinhardt R."/>
            <person name="Goesmann A."/>
            <person name="Kraft T."/>
            <person name="Schulz B."/>
            <person name="Stadler P.F."/>
            <person name="Schmidt T."/>
            <person name="Gabaldon T."/>
            <person name="Lehrach H."/>
            <person name="Weisshaar B."/>
            <person name="Himmelbauer H."/>
        </authorList>
    </citation>
    <scope>NUCLEOTIDE SEQUENCE [LARGE SCALE GENOMIC DNA]</scope>
    <source>
        <tissue evidence="2">Taproot</tissue>
    </source>
</reference>
<sequence>MQMLVAQKISKKRQQHLRAVRKRATDQGPPVVRLVLLDKCKQQE</sequence>
<evidence type="ECO:0000256" key="1">
    <source>
        <dbReference type="SAM" id="MobiDB-lite"/>
    </source>
</evidence>
<organism evidence="2 3">
    <name type="scientific">Beta vulgaris subsp. vulgaris</name>
    <name type="common">Beet</name>
    <dbReference type="NCBI Taxonomy" id="3555"/>
    <lineage>
        <taxon>Eukaryota</taxon>
        <taxon>Viridiplantae</taxon>
        <taxon>Streptophyta</taxon>
        <taxon>Embryophyta</taxon>
        <taxon>Tracheophyta</taxon>
        <taxon>Spermatophyta</taxon>
        <taxon>Magnoliopsida</taxon>
        <taxon>eudicotyledons</taxon>
        <taxon>Gunneridae</taxon>
        <taxon>Pentapetalae</taxon>
        <taxon>Caryophyllales</taxon>
        <taxon>Chenopodiaceae</taxon>
        <taxon>Betoideae</taxon>
        <taxon>Beta</taxon>
    </lineage>
</organism>
<dbReference type="AlphaFoldDB" id="A0A0J8BF52"/>
<dbReference type="EMBL" id="KQ090214">
    <property type="protein sequence ID" value="KMS99556.1"/>
    <property type="molecule type" value="Genomic_DNA"/>
</dbReference>
<evidence type="ECO:0000313" key="3">
    <source>
        <dbReference type="Proteomes" id="UP000035740"/>
    </source>
</evidence>
<evidence type="ECO:0000313" key="2">
    <source>
        <dbReference type="EMBL" id="KMS99556.1"/>
    </source>
</evidence>
<feature type="region of interest" description="Disordered" evidence="1">
    <location>
        <begin position="1"/>
        <end position="25"/>
    </location>
</feature>
<accession>A0A0J8BF52</accession>
<protein>
    <submittedName>
        <fullName evidence="2">Uncharacterized protein</fullName>
    </submittedName>
</protein>